<keyword evidence="8" id="KW-1185">Reference proteome</keyword>
<proteinExistence type="predicted"/>
<dbReference type="PANTHER" id="PTHR47577">
    <property type="entry name" value="THAP DOMAIN-CONTAINING PROTEIN 6"/>
    <property type="match status" value="1"/>
</dbReference>
<dbReference type="AlphaFoldDB" id="A0A9P0PFY5"/>
<keyword evidence="2 5" id="KW-0863">Zinc-finger</keyword>
<dbReference type="Pfam" id="PF21788">
    <property type="entry name" value="TNP-like_GBD"/>
    <property type="match status" value="1"/>
</dbReference>
<dbReference type="Pfam" id="PF21787">
    <property type="entry name" value="TNP-like_RNaseH_N"/>
    <property type="match status" value="1"/>
</dbReference>
<evidence type="ECO:0000256" key="1">
    <source>
        <dbReference type="ARBA" id="ARBA00022723"/>
    </source>
</evidence>
<dbReference type="PANTHER" id="PTHR47577:SF2">
    <property type="entry name" value="THAP DOMAIN CONTAINING 9"/>
    <property type="match status" value="1"/>
</dbReference>
<dbReference type="OrthoDB" id="6760869at2759"/>
<sequence length="897" mass="100906">MPNEPARRSIWVSRLGFEKDHQFPKYAYVCFKHFQKSDFVIMPDGARHLKCDAVPTAVHSAFDLTKSASSESSLSLSSFSSPGKEQIGVSSSSEPHSEIDILGITATSADGGPVVKRKSRYVGDMSSDDFSSPVRAKRNFSIMKNVIQAQRKRIHGLRVTVNSLRKRVRTLNSLISVLKKKSYISDSSENVLRASLSGSSLKIFERMLRGPSSQKYDPSIRTFALTLSFYSPRAYNFVRNTFNKSLPHLSTISKWYRSVDGSPAFTQEALQALKIKHEYALSQGKAVYCNLVLDEMSIRRQVEWTGSKFSGYIDIGSNIDSDILPEAKEALVFMLVCLNGSWNIPVGYFFLDGLSGKEKAEIVEKCLSFIHESGVIVTSLTFDGAPVNFTMASHLGANFDVSIMKTFFTYPVTGSDVFIILDPCHMIKLVRNTFGSQKYLIDQDGNQIDWNFLSKLVDTQYSEGLHLGTKITVRHLQFVREKMKVKIATQTLSKSVADALSYLCKDLKLPAFQNAEATAIFIKKFNDVFDIFNSRNKLAKYQFKRPLSPATAEQFFSFFDELSSYIKNLKLGSIPIIQSLRKTGFLGFLFCITSLKGLYNAYILENKLKFILTNKLSQDHLELFFGAIRGKGGYNNNPSARHFEAAYKRLLVHTEITGPSSGNISDGNSVTILSCGSGREITATDSGDDLTDSKQYLDFEQDVKNNISTYISSSSAWDLTDYSENVVGYISGFVVKTMKKCVTCTKCSSALESSEVISTLQRVKQYGKLVKASRFVIQLCTAAEKYFRFFHKTTNIFNKNIHNLLETLKINTIKTLPPEILSHFEHHLFDDDPVDGHAVQLIKLILHHYFKLRIHHETAKNMDLSAKTGVRSVLTKTILFIFIYKNVYTTKVKILLM</sequence>
<dbReference type="SUPFAM" id="SSF57716">
    <property type="entry name" value="Glucocorticoid receptor-like (DNA-binding domain)"/>
    <property type="match status" value="1"/>
</dbReference>
<dbReference type="GO" id="GO:0003677">
    <property type="term" value="F:DNA binding"/>
    <property type="evidence" value="ECO:0007669"/>
    <property type="project" value="UniProtKB-UniRule"/>
</dbReference>
<dbReference type="Pfam" id="PF12017">
    <property type="entry name" value="Tnp_P_element"/>
    <property type="match status" value="1"/>
</dbReference>
<dbReference type="Pfam" id="PF21789">
    <property type="entry name" value="TNP-like_RNaseH_C"/>
    <property type="match status" value="1"/>
</dbReference>
<protein>
    <recommendedName>
        <fullName evidence="6">THAP-type domain-containing protein</fullName>
    </recommendedName>
</protein>
<keyword evidence="3" id="KW-0862">Zinc</keyword>
<dbReference type="PROSITE" id="PS50950">
    <property type="entry name" value="ZF_THAP"/>
    <property type="match status" value="1"/>
</dbReference>
<evidence type="ECO:0000256" key="2">
    <source>
        <dbReference type="ARBA" id="ARBA00022771"/>
    </source>
</evidence>
<dbReference type="InterPro" id="IPR021896">
    <property type="entry name" value="THAP9-like_HTH"/>
</dbReference>
<dbReference type="InterPro" id="IPR048366">
    <property type="entry name" value="TNP-like_GBD"/>
</dbReference>
<dbReference type="InterPro" id="IPR006612">
    <property type="entry name" value="THAP_Znf"/>
</dbReference>
<evidence type="ECO:0000256" key="3">
    <source>
        <dbReference type="ARBA" id="ARBA00022833"/>
    </source>
</evidence>
<evidence type="ECO:0000256" key="5">
    <source>
        <dbReference type="PROSITE-ProRule" id="PRU00309"/>
    </source>
</evidence>
<reference evidence="7" key="1">
    <citation type="submission" date="2022-03" db="EMBL/GenBank/DDBJ databases">
        <authorList>
            <person name="Sayadi A."/>
        </authorList>
    </citation>
    <scope>NUCLEOTIDE SEQUENCE</scope>
</reference>
<accession>A0A9P0PFY5</accession>
<dbReference type="GO" id="GO:0008270">
    <property type="term" value="F:zinc ion binding"/>
    <property type="evidence" value="ECO:0007669"/>
    <property type="project" value="UniProtKB-KW"/>
</dbReference>
<dbReference type="Pfam" id="PF05485">
    <property type="entry name" value="THAP"/>
    <property type="match status" value="1"/>
</dbReference>
<gene>
    <name evidence="7" type="ORF">ACAOBT_LOCUS14756</name>
</gene>
<evidence type="ECO:0000256" key="4">
    <source>
        <dbReference type="ARBA" id="ARBA00023125"/>
    </source>
</evidence>
<dbReference type="InterPro" id="IPR048365">
    <property type="entry name" value="TNP-like_RNaseH_N"/>
</dbReference>
<name>A0A9P0PFY5_ACAOB</name>
<dbReference type="Proteomes" id="UP001152888">
    <property type="component" value="Unassembled WGS sequence"/>
</dbReference>
<evidence type="ECO:0000313" key="7">
    <source>
        <dbReference type="EMBL" id="CAH1981928.1"/>
    </source>
</evidence>
<comment type="caution">
    <text evidence="7">The sequence shown here is derived from an EMBL/GenBank/DDBJ whole genome shotgun (WGS) entry which is preliminary data.</text>
</comment>
<evidence type="ECO:0000313" key="8">
    <source>
        <dbReference type="Proteomes" id="UP001152888"/>
    </source>
</evidence>
<keyword evidence="4 5" id="KW-0238">DNA-binding</keyword>
<dbReference type="EMBL" id="CAKOFQ010006914">
    <property type="protein sequence ID" value="CAH1981928.1"/>
    <property type="molecule type" value="Genomic_DNA"/>
</dbReference>
<keyword evidence="1" id="KW-0479">Metal-binding</keyword>
<dbReference type="InterPro" id="IPR048367">
    <property type="entry name" value="TNP-like_RNaseH_C"/>
</dbReference>
<organism evidence="7 8">
    <name type="scientific">Acanthoscelides obtectus</name>
    <name type="common">Bean weevil</name>
    <name type="synonym">Bruchus obtectus</name>
    <dbReference type="NCBI Taxonomy" id="200917"/>
    <lineage>
        <taxon>Eukaryota</taxon>
        <taxon>Metazoa</taxon>
        <taxon>Ecdysozoa</taxon>
        <taxon>Arthropoda</taxon>
        <taxon>Hexapoda</taxon>
        <taxon>Insecta</taxon>
        <taxon>Pterygota</taxon>
        <taxon>Neoptera</taxon>
        <taxon>Endopterygota</taxon>
        <taxon>Coleoptera</taxon>
        <taxon>Polyphaga</taxon>
        <taxon>Cucujiformia</taxon>
        <taxon>Chrysomeloidea</taxon>
        <taxon>Chrysomelidae</taxon>
        <taxon>Bruchinae</taxon>
        <taxon>Bruchini</taxon>
        <taxon>Acanthoscelides</taxon>
    </lineage>
</organism>
<feature type="domain" description="THAP-type" evidence="6">
    <location>
        <begin position="1"/>
        <end position="58"/>
    </location>
</feature>
<evidence type="ECO:0000259" key="6">
    <source>
        <dbReference type="PROSITE" id="PS50950"/>
    </source>
</evidence>